<dbReference type="InterPro" id="IPR043128">
    <property type="entry name" value="Rev_trsase/Diguanyl_cyclase"/>
</dbReference>
<dbReference type="InterPro" id="IPR052155">
    <property type="entry name" value="Biofilm_reg_signaling"/>
</dbReference>
<dbReference type="InterPro" id="IPR000014">
    <property type="entry name" value="PAS"/>
</dbReference>
<accession>A0ABS5ALM1</accession>
<dbReference type="SUPFAM" id="SSF55073">
    <property type="entry name" value="Nucleotide cyclase"/>
    <property type="match status" value="1"/>
</dbReference>
<dbReference type="CDD" id="cd01949">
    <property type="entry name" value="GGDEF"/>
    <property type="match status" value="1"/>
</dbReference>
<evidence type="ECO:0000313" key="6">
    <source>
        <dbReference type="EMBL" id="MBP2477468.1"/>
    </source>
</evidence>
<keyword evidence="1" id="KW-0175">Coiled coil</keyword>
<evidence type="ECO:0000256" key="1">
    <source>
        <dbReference type="SAM" id="Coils"/>
    </source>
</evidence>
<dbReference type="SMART" id="SM00091">
    <property type="entry name" value="PAS"/>
    <property type="match status" value="1"/>
</dbReference>
<proteinExistence type="predicted"/>
<sequence length="704" mass="77213">MTRSGQWVALVERWRTEISRAVYVPMTRPEMHGFLSELLAELVEEVRAGHGEPTVASQVGERLVDGQFIRSACLHRTMRVLGEGLPLLPEVAELPDLAQRVILVLGAVSAGFAEAMRRRTFEQQEDVKHALLRAKDNAERAMRSSEARLREVFTSSVVGIAITELDGTFVNVNQALCDILGHSSAGIRERRITDFVHPDTAGEVARAYESLFAGRTERFRVMAKLAKAEDETGFAYLAVSLLRDEQGEPTGCVTMVEDVTELKLVQDRLHHQALHDRLTGLANRQFFLTRLESVLGRTDPDTVMSMYHLDIDGFGMINSGLGHEVGDQVLRMVADKLRAVVAGEQALVARFGGDEFAILVRHAPTTPDVATLAARVNEELGEPVYLTDRGVAVSASIGVVQTTVGRIRPPELLRSAAATLRRVKSSGRRQWGLSDPDADRRDRERFALAATMPGAWENGELRLLYQPVRHLAQERLAGVEVLLHWQHPEAGEINHDDCVRLAEETGLTILIGQWMLRTACEQLARWQQEFQAEMPPIGLRLGRSQAADPDLVGDVRKVLDGVGLSPAQLWLGVPATALLTGFGEVEDNVETLSSMGVPLLLDEFCCGTDELTLVDEIGVTSVRLSARLVHRLSQPAPSELLTKAIQTMVPMVHRLEAAVLMDGVATAEHARRCEALGADLVQGSYYGPPGPPAEMTAVLARAFA</sequence>
<dbReference type="NCBIfam" id="TIGR00229">
    <property type="entry name" value="sensory_box"/>
    <property type="match status" value="1"/>
</dbReference>
<dbReference type="SUPFAM" id="SSF55785">
    <property type="entry name" value="PYP-like sensor domain (PAS domain)"/>
    <property type="match status" value="1"/>
</dbReference>
<dbReference type="CDD" id="cd01948">
    <property type="entry name" value="EAL"/>
    <property type="match status" value="1"/>
</dbReference>
<dbReference type="PROSITE" id="PS50113">
    <property type="entry name" value="PAC"/>
    <property type="match status" value="1"/>
</dbReference>
<dbReference type="RefSeq" id="WP_209707422.1">
    <property type="nucleotide sequence ID" value="NZ_JAGIOO010000001.1"/>
</dbReference>
<dbReference type="EMBL" id="JAGIOO010000001">
    <property type="protein sequence ID" value="MBP2477468.1"/>
    <property type="molecule type" value="Genomic_DNA"/>
</dbReference>
<dbReference type="PROSITE" id="PS50112">
    <property type="entry name" value="PAS"/>
    <property type="match status" value="1"/>
</dbReference>
<evidence type="ECO:0000259" key="5">
    <source>
        <dbReference type="PROSITE" id="PS50887"/>
    </source>
</evidence>
<dbReference type="NCBIfam" id="TIGR00254">
    <property type="entry name" value="GGDEF"/>
    <property type="match status" value="1"/>
</dbReference>
<feature type="domain" description="EAL" evidence="4">
    <location>
        <begin position="445"/>
        <end position="703"/>
    </location>
</feature>
<evidence type="ECO:0000313" key="7">
    <source>
        <dbReference type="Proteomes" id="UP001519363"/>
    </source>
</evidence>
<name>A0ABS5ALM1_9PSEU</name>
<dbReference type="Pfam" id="PF00990">
    <property type="entry name" value="GGDEF"/>
    <property type="match status" value="1"/>
</dbReference>
<organism evidence="6 7">
    <name type="scientific">Crossiella equi</name>
    <dbReference type="NCBI Taxonomy" id="130796"/>
    <lineage>
        <taxon>Bacteria</taxon>
        <taxon>Bacillati</taxon>
        <taxon>Actinomycetota</taxon>
        <taxon>Actinomycetes</taxon>
        <taxon>Pseudonocardiales</taxon>
        <taxon>Pseudonocardiaceae</taxon>
        <taxon>Crossiella</taxon>
    </lineage>
</organism>
<dbReference type="Gene3D" id="3.20.20.450">
    <property type="entry name" value="EAL domain"/>
    <property type="match status" value="1"/>
</dbReference>
<dbReference type="CDD" id="cd00130">
    <property type="entry name" value="PAS"/>
    <property type="match status" value="1"/>
</dbReference>
<gene>
    <name evidence="6" type="ORF">JOF53_006340</name>
</gene>
<evidence type="ECO:0000259" key="2">
    <source>
        <dbReference type="PROSITE" id="PS50112"/>
    </source>
</evidence>
<dbReference type="Gene3D" id="3.30.450.20">
    <property type="entry name" value="PAS domain"/>
    <property type="match status" value="1"/>
</dbReference>
<dbReference type="Proteomes" id="UP001519363">
    <property type="component" value="Unassembled WGS sequence"/>
</dbReference>
<comment type="caution">
    <text evidence="6">The sequence shown here is derived from an EMBL/GenBank/DDBJ whole genome shotgun (WGS) entry which is preliminary data.</text>
</comment>
<dbReference type="PROSITE" id="PS50883">
    <property type="entry name" value="EAL"/>
    <property type="match status" value="1"/>
</dbReference>
<feature type="domain" description="PAS" evidence="2">
    <location>
        <begin position="145"/>
        <end position="215"/>
    </location>
</feature>
<dbReference type="InterPro" id="IPR013656">
    <property type="entry name" value="PAS_4"/>
</dbReference>
<dbReference type="InterPro" id="IPR029787">
    <property type="entry name" value="Nucleotide_cyclase"/>
</dbReference>
<dbReference type="InterPro" id="IPR001633">
    <property type="entry name" value="EAL_dom"/>
</dbReference>
<dbReference type="InterPro" id="IPR000700">
    <property type="entry name" value="PAS-assoc_C"/>
</dbReference>
<dbReference type="SUPFAM" id="SSF141868">
    <property type="entry name" value="EAL domain-like"/>
    <property type="match status" value="1"/>
</dbReference>
<dbReference type="SMART" id="SM00267">
    <property type="entry name" value="GGDEF"/>
    <property type="match status" value="1"/>
</dbReference>
<evidence type="ECO:0000259" key="4">
    <source>
        <dbReference type="PROSITE" id="PS50883"/>
    </source>
</evidence>
<evidence type="ECO:0000259" key="3">
    <source>
        <dbReference type="PROSITE" id="PS50113"/>
    </source>
</evidence>
<feature type="coiled-coil region" evidence="1">
    <location>
        <begin position="121"/>
        <end position="148"/>
    </location>
</feature>
<feature type="domain" description="GGDEF" evidence="5">
    <location>
        <begin position="302"/>
        <end position="436"/>
    </location>
</feature>
<dbReference type="Pfam" id="PF00563">
    <property type="entry name" value="EAL"/>
    <property type="match status" value="1"/>
</dbReference>
<dbReference type="PANTHER" id="PTHR44757:SF2">
    <property type="entry name" value="BIOFILM ARCHITECTURE MAINTENANCE PROTEIN MBAA"/>
    <property type="match status" value="1"/>
</dbReference>
<dbReference type="PANTHER" id="PTHR44757">
    <property type="entry name" value="DIGUANYLATE CYCLASE DGCP"/>
    <property type="match status" value="1"/>
</dbReference>
<feature type="domain" description="PAC" evidence="3">
    <location>
        <begin position="215"/>
        <end position="271"/>
    </location>
</feature>
<reference evidence="6 7" key="1">
    <citation type="submission" date="2021-03" db="EMBL/GenBank/DDBJ databases">
        <title>Sequencing the genomes of 1000 actinobacteria strains.</title>
        <authorList>
            <person name="Klenk H.-P."/>
        </authorList>
    </citation>
    <scope>NUCLEOTIDE SEQUENCE [LARGE SCALE GENOMIC DNA]</scope>
    <source>
        <strain evidence="6 7">DSM 44580</strain>
    </source>
</reference>
<dbReference type="Gene3D" id="3.30.70.270">
    <property type="match status" value="1"/>
</dbReference>
<dbReference type="Pfam" id="PF08448">
    <property type="entry name" value="PAS_4"/>
    <property type="match status" value="1"/>
</dbReference>
<dbReference type="SMART" id="SM00052">
    <property type="entry name" value="EAL"/>
    <property type="match status" value="1"/>
</dbReference>
<dbReference type="InterPro" id="IPR035965">
    <property type="entry name" value="PAS-like_dom_sf"/>
</dbReference>
<protein>
    <submittedName>
        <fullName evidence="6">Diguanylate cyclase (GGDEF)-like protein/PAS domain S-box-containing protein</fullName>
    </submittedName>
</protein>
<dbReference type="InterPro" id="IPR000160">
    <property type="entry name" value="GGDEF_dom"/>
</dbReference>
<dbReference type="PROSITE" id="PS50887">
    <property type="entry name" value="GGDEF"/>
    <property type="match status" value="1"/>
</dbReference>
<keyword evidence="7" id="KW-1185">Reference proteome</keyword>
<dbReference type="InterPro" id="IPR035919">
    <property type="entry name" value="EAL_sf"/>
</dbReference>